<feature type="domain" description="Pesticidal crystal protein" evidence="5">
    <location>
        <begin position="69"/>
        <end position="265"/>
    </location>
</feature>
<dbReference type="InterPro" id="IPR036716">
    <property type="entry name" value="Pest_crys_N_sf"/>
</dbReference>
<evidence type="ECO:0000313" key="6">
    <source>
        <dbReference type="EMBL" id="SPY95272.1"/>
    </source>
</evidence>
<name>A0A2X2BG96_PROMI</name>
<evidence type="ECO:0000256" key="2">
    <source>
        <dbReference type="ARBA" id="ARBA00022656"/>
    </source>
</evidence>
<dbReference type="Proteomes" id="UP000251485">
    <property type="component" value="Unassembled WGS sequence"/>
</dbReference>
<protein>
    <submittedName>
        <fullName evidence="6">Delta endotoxin, N-terminal domain</fullName>
    </submittedName>
</protein>
<proteinExistence type="inferred from homology"/>
<dbReference type="AlphaFoldDB" id="A0A2X2BG96"/>
<dbReference type="SUPFAM" id="SSF56849">
    <property type="entry name" value="delta-Endotoxin (insectocide), N-terminal domain"/>
    <property type="match status" value="1"/>
</dbReference>
<evidence type="ECO:0000256" key="4">
    <source>
        <dbReference type="ARBA" id="ARBA00023026"/>
    </source>
</evidence>
<reference evidence="6 7" key="1">
    <citation type="submission" date="2018-06" db="EMBL/GenBank/DDBJ databases">
        <authorList>
            <consortium name="Pathogen Informatics"/>
            <person name="Doyle S."/>
        </authorList>
    </citation>
    <scope>NUCLEOTIDE SEQUENCE [LARGE SCALE GENOMIC DNA]</scope>
    <source>
        <strain evidence="6 7">NCTC10975</strain>
    </source>
</reference>
<dbReference type="GO" id="GO:0030435">
    <property type="term" value="P:sporulation resulting in formation of a cellular spore"/>
    <property type="evidence" value="ECO:0007669"/>
    <property type="project" value="UniProtKB-KW"/>
</dbReference>
<gene>
    <name evidence="6" type="ORF">NCTC10975_01420</name>
</gene>
<evidence type="ECO:0000256" key="1">
    <source>
        <dbReference type="ARBA" id="ARBA00007819"/>
    </source>
</evidence>
<comment type="similarity">
    <text evidence="1">Belongs to the delta endotoxin family.</text>
</comment>
<dbReference type="Pfam" id="PF03945">
    <property type="entry name" value="Endotoxin_N"/>
    <property type="match status" value="1"/>
</dbReference>
<sequence length="653" mass="73914">MHLNPLKISISPSSLPCTQPLTCIEYEDLKDGMLDMINRNSNILPTVVDEFNQQDPLNAPIMVGEVVVGHIIGLIPVVGGVLSKITSALFGLMNKNMKDSSLAEQIIAHVSRIIDAKITDNNIKIIKLTTEGISDVYQLFSDSLARYLDPNVHYSEEQLRDLREQVLNRFDDVISTIIAQQPLVLNLAQSAGLPFYCHCCALFVAAHCDILTNKEKLALEEDYFKNNLKTLRNSIDKFNANIHKAIYQQTSQVFKDDYNKCNTFLVGIYTSGLSFYQTWVKRSFEIEFTTPFARWNSLELYGNDYSHDPKISYYKTYVEMGKDILHRTSMLQSIESYSHIDAVIRLKQNYLTPEKEVDSFQYEGCNGVAGDSHDVIKNDTFFTPDSQKAYLSPTQILPSVRYISDTPWGGLKYMVLDDVNNNSFTIGQGNRDNKSYLNIPGYCFNGVNLYLSRHNGKSCQANSGAWLTESAPIFRFYDGYASLPLDTKNHLPTAKKSYELDLNHGFMTQLSKAQYGYSDMLVGKNCILLNHDAYFCLPSEEPIGKVGLSQKITLLLQCAITQEQSLAIVARTGDATQGTIIGSAEFKLTTDQDNIIYKITPLLNHPISDNKSYFYTYQIDLSCIFSQEDQKNLYFHLYFFEPNTLLADMTVLF</sequence>
<evidence type="ECO:0000259" key="5">
    <source>
        <dbReference type="Pfam" id="PF03945"/>
    </source>
</evidence>
<accession>A0A2X2BG96</accession>
<keyword evidence="2" id="KW-0800">Toxin</keyword>
<evidence type="ECO:0000256" key="3">
    <source>
        <dbReference type="ARBA" id="ARBA00022969"/>
    </source>
</evidence>
<keyword evidence="4" id="KW-0843">Virulence</keyword>
<dbReference type="EMBL" id="UAUE01000008">
    <property type="protein sequence ID" value="SPY95272.1"/>
    <property type="molecule type" value="Genomic_DNA"/>
</dbReference>
<keyword evidence="3" id="KW-0749">Sporulation</keyword>
<dbReference type="InterPro" id="IPR005639">
    <property type="entry name" value="Pest_crys_dom_I"/>
</dbReference>
<organism evidence="6 7">
    <name type="scientific">Proteus mirabilis</name>
    <dbReference type="NCBI Taxonomy" id="584"/>
    <lineage>
        <taxon>Bacteria</taxon>
        <taxon>Pseudomonadati</taxon>
        <taxon>Pseudomonadota</taxon>
        <taxon>Gammaproteobacteria</taxon>
        <taxon>Enterobacterales</taxon>
        <taxon>Morganellaceae</taxon>
        <taxon>Proteus</taxon>
    </lineage>
</organism>
<dbReference type="GO" id="GO:0090729">
    <property type="term" value="F:toxin activity"/>
    <property type="evidence" value="ECO:0007669"/>
    <property type="project" value="UniProtKB-KW"/>
</dbReference>
<dbReference type="Gene3D" id="1.20.190.10">
    <property type="entry name" value="Pesticidal crystal protein, N-terminal domain"/>
    <property type="match status" value="1"/>
</dbReference>
<dbReference type="GO" id="GO:0001907">
    <property type="term" value="P:symbiont-mediated killing of host cell"/>
    <property type="evidence" value="ECO:0007669"/>
    <property type="project" value="InterPro"/>
</dbReference>
<dbReference type="RefSeq" id="WP_036919429.1">
    <property type="nucleotide sequence ID" value="NZ_CAXOHV010000014.1"/>
</dbReference>
<evidence type="ECO:0000313" key="7">
    <source>
        <dbReference type="Proteomes" id="UP000251485"/>
    </source>
</evidence>